<evidence type="ECO:0000256" key="1">
    <source>
        <dbReference type="SAM" id="MobiDB-lite"/>
    </source>
</evidence>
<gene>
    <name evidence="2" type="ORF">G6F50_018001</name>
</gene>
<comment type="caution">
    <text evidence="2">The sequence shown here is derived from an EMBL/GenBank/DDBJ whole genome shotgun (WGS) entry which is preliminary data.</text>
</comment>
<evidence type="ECO:0000313" key="2">
    <source>
        <dbReference type="EMBL" id="KAG1529434.1"/>
    </source>
</evidence>
<feature type="compositionally biased region" description="Gly residues" evidence="1">
    <location>
        <begin position="1"/>
        <end position="11"/>
    </location>
</feature>
<name>A0A9P6XNN4_9FUNG</name>
<protein>
    <submittedName>
        <fullName evidence="2">Uncharacterized protein</fullName>
    </submittedName>
</protein>
<sequence>MPLSRDGGGGTTHHPGQLPKAGAAADAGGTAGWGAARLLQRRAVADCNGAASAGDFLTRCSLRGRLAWR</sequence>
<reference evidence="2 3" key="1">
    <citation type="journal article" date="2020" name="Microb. Genom.">
        <title>Genetic diversity of clinical and environmental Mucorales isolates obtained from an investigation of mucormycosis cases among solid organ transplant recipients.</title>
        <authorList>
            <person name="Nguyen M.H."/>
            <person name="Kaul D."/>
            <person name="Muto C."/>
            <person name="Cheng S.J."/>
            <person name="Richter R.A."/>
            <person name="Bruno V.M."/>
            <person name="Liu G."/>
            <person name="Beyhan S."/>
            <person name="Sundermann A.J."/>
            <person name="Mounaud S."/>
            <person name="Pasculle A.W."/>
            <person name="Nierman W.C."/>
            <person name="Driscoll E."/>
            <person name="Cumbie R."/>
            <person name="Clancy C.J."/>
            <person name="Dupont C.L."/>
        </authorList>
    </citation>
    <scope>NUCLEOTIDE SEQUENCE [LARGE SCALE GENOMIC DNA]</scope>
    <source>
        <strain evidence="2 3">GL24</strain>
    </source>
</reference>
<dbReference type="Proteomes" id="UP000740926">
    <property type="component" value="Unassembled WGS sequence"/>
</dbReference>
<keyword evidence="3" id="KW-1185">Reference proteome</keyword>
<feature type="region of interest" description="Disordered" evidence="1">
    <location>
        <begin position="1"/>
        <end position="28"/>
    </location>
</feature>
<proteinExistence type="predicted"/>
<accession>A0A9P6XNN4</accession>
<dbReference type="EMBL" id="JAANIU010015155">
    <property type="protein sequence ID" value="KAG1529434.1"/>
    <property type="molecule type" value="Genomic_DNA"/>
</dbReference>
<dbReference type="AlphaFoldDB" id="A0A9P6XNN4"/>
<organism evidence="2 3">
    <name type="scientific">Rhizopus delemar</name>
    <dbReference type="NCBI Taxonomy" id="936053"/>
    <lineage>
        <taxon>Eukaryota</taxon>
        <taxon>Fungi</taxon>
        <taxon>Fungi incertae sedis</taxon>
        <taxon>Mucoromycota</taxon>
        <taxon>Mucoromycotina</taxon>
        <taxon>Mucoromycetes</taxon>
        <taxon>Mucorales</taxon>
        <taxon>Mucorineae</taxon>
        <taxon>Rhizopodaceae</taxon>
        <taxon>Rhizopus</taxon>
    </lineage>
</organism>
<evidence type="ECO:0000313" key="3">
    <source>
        <dbReference type="Proteomes" id="UP000740926"/>
    </source>
</evidence>